<evidence type="ECO:0000256" key="1">
    <source>
        <dbReference type="SAM" id="Phobius"/>
    </source>
</evidence>
<dbReference type="AlphaFoldDB" id="A0A0E0LT02"/>
<dbReference type="HOGENOM" id="CLU_2692067_0_0_1"/>
<protein>
    <submittedName>
        <fullName evidence="2">Uncharacterized protein</fullName>
    </submittedName>
</protein>
<keyword evidence="3" id="KW-1185">Reference proteome</keyword>
<feature type="transmembrane region" description="Helical" evidence="1">
    <location>
        <begin position="31"/>
        <end position="54"/>
    </location>
</feature>
<reference evidence="2" key="2">
    <citation type="submission" date="2018-05" db="EMBL/GenBank/DDBJ databases">
        <title>OpunRS2 (Oryza punctata Reference Sequence Version 2).</title>
        <authorList>
            <person name="Zhang J."/>
            <person name="Kudrna D."/>
            <person name="Lee S."/>
            <person name="Talag J."/>
            <person name="Welchert J."/>
            <person name="Wing R.A."/>
        </authorList>
    </citation>
    <scope>NUCLEOTIDE SEQUENCE [LARGE SCALE GENOMIC DNA]</scope>
</reference>
<keyword evidence="1" id="KW-0472">Membrane</keyword>
<sequence length="74" mass="8087">MDGATGDALLAIPVPDELFENPHSDFEGHDLVSLLSFICSHLGLSCCVLCILFFKPCQKCIMHSIKTFLLSTVC</sequence>
<accession>A0A0E0LT02</accession>
<keyword evidence="1" id="KW-0812">Transmembrane</keyword>
<reference evidence="2" key="1">
    <citation type="submission" date="2015-04" db="UniProtKB">
        <authorList>
            <consortium name="EnsemblPlants"/>
        </authorList>
    </citation>
    <scope>IDENTIFICATION</scope>
</reference>
<keyword evidence="1" id="KW-1133">Transmembrane helix</keyword>
<evidence type="ECO:0000313" key="3">
    <source>
        <dbReference type="Proteomes" id="UP000026962"/>
    </source>
</evidence>
<name>A0A0E0LT02_ORYPU</name>
<evidence type="ECO:0000313" key="2">
    <source>
        <dbReference type="EnsemblPlants" id="OPUNC08G07700.1"/>
    </source>
</evidence>
<dbReference type="EnsemblPlants" id="OPUNC08G07700.1">
    <property type="protein sequence ID" value="OPUNC08G07700.1"/>
    <property type="gene ID" value="OPUNC08G07700"/>
</dbReference>
<dbReference type="Proteomes" id="UP000026962">
    <property type="component" value="Chromosome 8"/>
</dbReference>
<dbReference type="Gramene" id="OPUNC08G07700.1">
    <property type="protein sequence ID" value="OPUNC08G07700.1"/>
    <property type="gene ID" value="OPUNC08G07700"/>
</dbReference>
<proteinExistence type="predicted"/>
<organism evidence="2">
    <name type="scientific">Oryza punctata</name>
    <name type="common">Red rice</name>
    <dbReference type="NCBI Taxonomy" id="4537"/>
    <lineage>
        <taxon>Eukaryota</taxon>
        <taxon>Viridiplantae</taxon>
        <taxon>Streptophyta</taxon>
        <taxon>Embryophyta</taxon>
        <taxon>Tracheophyta</taxon>
        <taxon>Spermatophyta</taxon>
        <taxon>Magnoliopsida</taxon>
        <taxon>Liliopsida</taxon>
        <taxon>Poales</taxon>
        <taxon>Poaceae</taxon>
        <taxon>BOP clade</taxon>
        <taxon>Oryzoideae</taxon>
        <taxon>Oryzeae</taxon>
        <taxon>Oryzinae</taxon>
        <taxon>Oryza</taxon>
    </lineage>
</organism>